<proteinExistence type="predicted"/>
<evidence type="ECO:0000256" key="8">
    <source>
        <dbReference type="SAM" id="Phobius"/>
    </source>
</evidence>
<dbReference type="PROSITE" id="PS00211">
    <property type="entry name" value="ABC_TRANSPORTER_1"/>
    <property type="match status" value="1"/>
</dbReference>
<keyword evidence="12" id="KW-1185">Reference proteome</keyword>
<keyword evidence="2 8" id="KW-0812">Transmembrane</keyword>
<dbReference type="SUPFAM" id="SSF90123">
    <property type="entry name" value="ABC transporter transmembrane region"/>
    <property type="match status" value="2"/>
</dbReference>
<dbReference type="InterPro" id="IPR003439">
    <property type="entry name" value="ABC_transporter-like_ATP-bd"/>
</dbReference>
<dbReference type="InterPro" id="IPR039421">
    <property type="entry name" value="Type_1_exporter"/>
</dbReference>
<evidence type="ECO:0000256" key="1">
    <source>
        <dbReference type="ARBA" id="ARBA00004651"/>
    </source>
</evidence>
<feature type="transmembrane region" description="Helical" evidence="8">
    <location>
        <begin position="938"/>
        <end position="960"/>
    </location>
</feature>
<dbReference type="CDD" id="cd18546">
    <property type="entry name" value="ABC_6TM_Rv0194_D2_like"/>
    <property type="match status" value="1"/>
</dbReference>
<dbReference type="PANTHER" id="PTHR43394:SF1">
    <property type="entry name" value="ATP-BINDING CASSETTE SUB-FAMILY B MEMBER 10, MITOCHONDRIAL"/>
    <property type="match status" value="1"/>
</dbReference>
<comment type="caution">
    <text evidence="11">The sequence shown here is derived from an EMBL/GenBank/DDBJ whole genome shotgun (WGS) entry which is preliminary data.</text>
</comment>
<dbReference type="Proteomes" id="UP001500909">
    <property type="component" value="Unassembled WGS sequence"/>
</dbReference>
<evidence type="ECO:0000256" key="6">
    <source>
        <dbReference type="ARBA" id="ARBA00023136"/>
    </source>
</evidence>
<dbReference type="SMART" id="SM00382">
    <property type="entry name" value="AAA"/>
    <property type="match status" value="2"/>
</dbReference>
<feature type="transmembrane region" description="Helical" evidence="8">
    <location>
        <begin position="719"/>
        <end position="740"/>
    </location>
</feature>
<organism evidence="11 12">
    <name type="scientific">Streptomyces olivaceiscleroticus</name>
    <dbReference type="NCBI Taxonomy" id="68245"/>
    <lineage>
        <taxon>Bacteria</taxon>
        <taxon>Bacillati</taxon>
        <taxon>Actinomycetota</taxon>
        <taxon>Actinomycetes</taxon>
        <taxon>Kitasatosporales</taxon>
        <taxon>Streptomycetaceae</taxon>
        <taxon>Streptomyces</taxon>
    </lineage>
</organism>
<dbReference type="SUPFAM" id="SSF52540">
    <property type="entry name" value="P-loop containing nucleoside triphosphate hydrolases"/>
    <property type="match status" value="2"/>
</dbReference>
<dbReference type="PANTHER" id="PTHR43394">
    <property type="entry name" value="ATP-DEPENDENT PERMEASE MDL1, MITOCHONDRIAL"/>
    <property type="match status" value="1"/>
</dbReference>
<keyword evidence="5 8" id="KW-1133">Transmembrane helix</keyword>
<feature type="domain" description="ABC transporter" evidence="9">
    <location>
        <begin position="1036"/>
        <end position="1274"/>
    </location>
</feature>
<dbReference type="InterPro" id="IPR036640">
    <property type="entry name" value="ABC1_TM_sf"/>
</dbReference>
<dbReference type="Gene3D" id="1.20.1560.10">
    <property type="entry name" value="ABC transporter type 1, transmembrane domain"/>
    <property type="match status" value="2"/>
</dbReference>
<dbReference type="InterPro" id="IPR017871">
    <property type="entry name" value="ABC_transporter-like_CS"/>
</dbReference>
<feature type="transmembrane region" description="Helical" evidence="8">
    <location>
        <begin position="26"/>
        <end position="50"/>
    </location>
</feature>
<gene>
    <name evidence="11" type="ORF">GCM10010361_54760</name>
</gene>
<dbReference type="InterPro" id="IPR003593">
    <property type="entry name" value="AAA+_ATPase"/>
</dbReference>
<dbReference type="GO" id="GO:0005524">
    <property type="term" value="F:ATP binding"/>
    <property type="evidence" value="ECO:0007669"/>
    <property type="project" value="UniProtKB-KW"/>
</dbReference>
<accession>A0ABP3KMK1</accession>
<feature type="transmembrane region" description="Helical" evidence="8">
    <location>
        <begin position="859"/>
        <end position="877"/>
    </location>
</feature>
<evidence type="ECO:0000313" key="11">
    <source>
        <dbReference type="EMBL" id="GAA0482966.1"/>
    </source>
</evidence>
<dbReference type="PROSITE" id="PS50929">
    <property type="entry name" value="ABC_TM1F"/>
    <property type="match status" value="2"/>
</dbReference>
<reference evidence="12" key="1">
    <citation type="journal article" date="2019" name="Int. J. Syst. Evol. Microbiol.">
        <title>The Global Catalogue of Microorganisms (GCM) 10K type strain sequencing project: providing services to taxonomists for standard genome sequencing and annotation.</title>
        <authorList>
            <consortium name="The Broad Institute Genomics Platform"/>
            <consortium name="The Broad Institute Genome Sequencing Center for Infectious Disease"/>
            <person name="Wu L."/>
            <person name="Ma J."/>
        </authorList>
    </citation>
    <scope>NUCLEOTIDE SEQUENCE [LARGE SCALE GENOMIC DNA]</scope>
    <source>
        <strain evidence="12">JCM 4805</strain>
    </source>
</reference>
<name>A0ABP3KMK1_9ACTN</name>
<sequence length="1288" mass="138617">MAGTDTAQEGWARRLTRTCWQYRKDVLLALGSSLAGMAVMALVPLVPKLIIDDVIVKHERSLAPWATLLIVAALAVYVLTYIRRFYGGRLALDVQHDLRTRMYRAITRLDGRRQDELSTGQVVGRGTSDLQLVQSLLFMVPMMLGNVLLFAISLVIMVVLSPLLTVVALAVAPALWWIANRSRTRLFPATWYAQGQAAAVAGVVDGAVSGVRVVKGFGQEEQETGKLREVGRRLFAGRLRTVRLNARYTPALQAVPSLGQVAMLALGGWMATRGQVSLGTFVAFSTYLAQLVGPVRMLAMVLTVGQQARAGVERVFELIDTEPVIEERPDAVELPADAPATVEFEHVTFRYGDDQGAHPVLDDFSLRIEPGETVAVVGTSGSGKSTVSLLLPRFYDPVAGRVLLGGRDVRDLTADSLRGAIGLVPETSFLFSDSIRDNIAYGAPDATDEQIRAAARAAQADGFISALPDGYDTEVGEQGLSLSGGQRQRVALARAILTDPRVLILDDATSAVDARVEHEIHEALRGVMAGRTTLLIAHRASTLALADRVAVLDGGRLLDIGTREELEERCELYRRLLTDPDELGGVERDPVGQAATAGAFSGEAAATGLLEPPVTDGTEHTRPRRVVDGITPELWVRTGEETDGTGPREGAGAPTTALAGRPGGMAGALAGMPATPELLEKVAALPPATDTPDVDEEAAARPESSYGLRRLLRGFGRPLLVALALVAVDAVAGLLLPVLIRHGIDDGVQRAAINGVWAASAAALIVVLAQWAAQIGSNRMTGRTGERVLYALRVKIFAQLQRLGLDYYERELTGRIMTRMTTDVDALSTFLQTGLVTAVVSVLTFFGILVALLVIDVQLALVVFATLPPLIIGTYFFRKRSVKAYELARERISVVNGDLQESVAGLRIVQAFRRERSGIDRFTARSAAYRQARTRGQFLISVYFPFVQLLSSVAAALVLIVGADRVSAGTLTAGALVAYLLYIDLFFAPVQQLSQVFDGYQQASVSLGRIQELLREPTTTPQAADPRPVQELTGEITFDDVHFRYATADGEQAEALSGIALTIPAGQTVAFVGETGAGKSTLVKLVARFYDPTTGAVRIDGTDLRDLDLTGYRHRLGVVPQESYLFPGTVRDAIAYGRPDATDAEVEAAARAVGAHDMIATLDGGYLHEVAERGRNLSAGQRQLLALARAELVDPDVLLLDEATAALDLATESVVNRATDRLAGRRTTLVVAHRLTTAARADRVVVLDRGRVAEDGSHAELLARDGRYAELWRSFTGDFSEEEERVRV</sequence>
<evidence type="ECO:0000256" key="7">
    <source>
        <dbReference type="SAM" id="MobiDB-lite"/>
    </source>
</evidence>
<dbReference type="Gene3D" id="3.40.50.300">
    <property type="entry name" value="P-loop containing nucleotide triphosphate hydrolases"/>
    <property type="match status" value="2"/>
</dbReference>
<feature type="domain" description="ABC transmembrane type-1" evidence="10">
    <location>
        <begin position="720"/>
        <end position="1002"/>
    </location>
</feature>
<protein>
    <submittedName>
        <fullName evidence="11">ABC transporter ATP-binding protein</fullName>
    </submittedName>
</protein>
<dbReference type="PROSITE" id="PS50893">
    <property type="entry name" value="ABC_TRANSPORTER_2"/>
    <property type="match status" value="2"/>
</dbReference>
<dbReference type="CDD" id="cd18543">
    <property type="entry name" value="ABC_6TM_Rv0194_D1_like"/>
    <property type="match status" value="1"/>
</dbReference>
<feature type="transmembrane region" description="Helical" evidence="8">
    <location>
        <begin position="829"/>
        <end position="853"/>
    </location>
</feature>
<feature type="transmembrane region" description="Helical" evidence="8">
    <location>
        <begin position="752"/>
        <end position="773"/>
    </location>
</feature>
<feature type="transmembrane region" description="Helical" evidence="8">
    <location>
        <begin position="162"/>
        <end position="179"/>
    </location>
</feature>
<feature type="region of interest" description="Disordered" evidence="7">
    <location>
        <begin position="602"/>
        <end position="623"/>
    </location>
</feature>
<evidence type="ECO:0000259" key="9">
    <source>
        <dbReference type="PROSITE" id="PS50893"/>
    </source>
</evidence>
<keyword evidence="3" id="KW-0547">Nucleotide-binding</keyword>
<feature type="transmembrane region" description="Helical" evidence="8">
    <location>
        <begin position="966"/>
        <end position="987"/>
    </location>
</feature>
<evidence type="ECO:0000313" key="12">
    <source>
        <dbReference type="Proteomes" id="UP001500909"/>
    </source>
</evidence>
<evidence type="ECO:0000256" key="5">
    <source>
        <dbReference type="ARBA" id="ARBA00022989"/>
    </source>
</evidence>
<evidence type="ECO:0000256" key="2">
    <source>
        <dbReference type="ARBA" id="ARBA00022692"/>
    </source>
</evidence>
<evidence type="ECO:0000256" key="4">
    <source>
        <dbReference type="ARBA" id="ARBA00022840"/>
    </source>
</evidence>
<dbReference type="Pfam" id="PF00664">
    <property type="entry name" value="ABC_membrane"/>
    <property type="match status" value="2"/>
</dbReference>
<dbReference type="RefSeq" id="WP_346097933.1">
    <property type="nucleotide sequence ID" value="NZ_BAAABY010000040.1"/>
</dbReference>
<evidence type="ECO:0000256" key="3">
    <source>
        <dbReference type="ARBA" id="ARBA00022741"/>
    </source>
</evidence>
<evidence type="ECO:0000259" key="10">
    <source>
        <dbReference type="PROSITE" id="PS50929"/>
    </source>
</evidence>
<dbReference type="EMBL" id="BAAABY010000040">
    <property type="protein sequence ID" value="GAA0482966.1"/>
    <property type="molecule type" value="Genomic_DNA"/>
</dbReference>
<feature type="transmembrane region" description="Helical" evidence="8">
    <location>
        <begin position="62"/>
        <end position="82"/>
    </location>
</feature>
<dbReference type="InterPro" id="IPR027417">
    <property type="entry name" value="P-loop_NTPase"/>
</dbReference>
<dbReference type="Pfam" id="PF00005">
    <property type="entry name" value="ABC_tran"/>
    <property type="match status" value="2"/>
</dbReference>
<keyword evidence="6 8" id="KW-0472">Membrane</keyword>
<comment type="subcellular location">
    <subcellularLocation>
        <location evidence="1">Cell membrane</location>
        <topology evidence="1">Multi-pass membrane protein</topology>
    </subcellularLocation>
</comment>
<dbReference type="InterPro" id="IPR011527">
    <property type="entry name" value="ABC1_TM_dom"/>
</dbReference>
<feature type="domain" description="ABC transmembrane type-1" evidence="10">
    <location>
        <begin position="27"/>
        <end position="307"/>
    </location>
</feature>
<keyword evidence="4 11" id="KW-0067">ATP-binding</keyword>
<feature type="domain" description="ABC transporter" evidence="9">
    <location>
        <begin position="342"/>
        <end position="579"/>
    </location>
</feature>